<keyword evidence="1" id="KW-0732">Signal</keyword>
<feature type="chain" id="PRO_5042922676" evidence="1">
    <location>
        <begin position="19"/>
        <end position="141"/>
    </location>
</feature>
<accession>A0AAN9USY1</accession>
<dbReference type="EMBL" id="JAKJXP020000029">
    <property type="protein sequence ID" value="KAK7753371.1"/>
    <property type="molecule type" value="Genomic_DNA"/>
</dbReference>
<gene>
    <name evidence="2" type="ORF">SLS62_004661</name>
</gene>
<dbReference type="Proteomes" id="UP001320420">
    <property type="component" value="Unassembled WGS sequence"/>
</dbReference>
<evidence type="ECO:0000313" key="3">
    <source>
        <dbReference type="Proteomes" id="UP001320420"/>
    </source>
</evidence>
<sequence length="141" mass="14874">MKFITSALSILAIGQAMASPDAVTIKIPAGFGANGTLVVDNELATKYLQGEAGVAIDKFLNYVKTEFDAPKAGVEYAFPAGSGLEASSITFDKDHALEVHQDSADMTDCDRCWVACILLAWFPPAWGICIAGCVAKGCKPQ</sequence>
<evidence type="ECO:0000313" key="2">
    <source>
        <dbReference type="EMBL" id="KAK7753371.1"/>
    </source>
</evidence>
<comment type="caution">
    <text evidence="2">The sequence shown here is derived from an EMBL/GenBank/DDBJ whole genome shotgun (WGS) entry which is preliminary data.</text>
</comment>
<feature type="signal peptide" evidence="1">
    <location>
        <begin position="1"/>
        <end position="18"/>
    </location>
</feature>
<dbReference type="AlphaFoldDB" id="A0AAN9USY1"/>
<name>A0AAN9USY1_9PEZI</name>
<reference evidence="2 3" key="1">
    <citation type="submission" date="2024-02" db="EMBL/GenBank/DDBJ databases">
        <title>De novo assembly and annotation of 12 fungi associated with fruit tree decline syndrome in Ontario, Canada.</title>
        <authorList>
            <person name="Sulman M."/>
            <person name="Ellouze W."/>
            <person name="Ilyukhin E."/>
        </authorList>
    </citation>
    <scope>NUCLEOTIDE SEQUENCE [LARGE SCALE GENOMIC DNA]</scope>
    <source>
        <strain evidence="2 3">M11/M66-122</strain>
    </source>
</reference>
<proteinExistence type="predicted"/>
<evidence type="ECO:0000256" key="1">
    <source>
        <dbReference type="SAM" id="SignalP"/>
    </source>
</evidence>
<organism evidence="2 3">
    <name type="scientific">Diatrype stigma</name>
    <dbReference type="NCBI Taxonomy" id="117547"/>
    <lineage>
        <taxon>Eukaryota</taxon>
        <taxon>Fungi</taxon>
        <taxon>Dikarya</taxon>
        <taxon>Ascomycota</taxon>
        <taxon>Pezizomycotina</taxon>
        <taxon>Sordariomycetes</taxon>
        <taxon>Xylariomycetidae</taxon>
        <taxon>Xylariales</taxon>
        <taxon>Diatrypaceae</taxon>
        <taxon>Diatrype</taxon>
    </lineage>
</organism>
<protein>
    <submittedName>
        <fullName evidence="2">Uncharacterized protein</fullName>
    </submittedName>
</protein>
<keyword evidence="3" id="KW-1185">Reference proteome</keyword>